<dbReference type="GO" id="GO:0034464">
    <property type="term" value="C:BBSome"/>
    <property type="evidence" value="ECO:0007669"/>
    <property type="project" value="InterPro"/>
</dbReference>
<dbReference type="GO" id="GO:1905515">
    <property type="term" value="P:non-motile cilium assembly"/>
    <property type="evidence" value="ECO:0007669"/>
    <property type="project" value="InterPro"/>
</dbReference>
<protein>
    <submittedName>
        <fullName evidence="4">Bardet-Biedl syndrome 1 family protein</fullName>
    </submittedName>
</protein>
<dbReference type="STRING" id="1202772.A0A1V9ZTA5"/>
<evidence type="ECO:0000313" key="4">
    <source>
        <dbReference type="EMBL" id="OQS01252.1"/>
    </source>
</evidence>
<comment type="caution">
    <text evidence="4">The sequence shown here is derived from an EMBL/GenBank/DDBJ whole genome shotgun (WGS) entry which is preliminary data.</text>
</comment>
<dbReference type="AlphaFoldDB" id="A0A1V9ZTA5"/>
<dbReference type="Pfam" id="PF14779">
    <property type="entry name" value="BBS1"/>
    <property type="match status" value="1"/>
</dbReference>
<evidence type="ECO:0000313" key="5">
    <source>
        <dbReference type="Proteomes" id="UP000243579"/>
    </source>
</evidence>
<keyword evidence="5" id="KW-1185">Reference proteome</keyword>
<dbReference type="InterPro" id="IPR036322">
    <property type="entry name" value="WD40_repeat_dom_sf"/>
</dbReference>
<gene>
    <name evidence="4" type="ORF">ACHHYP_01513</name>
</gene>
<dbReference type="Proteomes" id="UP000243579">
    <property type="component" value="Unassembled WGS sequence"/>
</dbReference>
<sequence length="603" mass="66674">MSGLERREPTPEKVEAAPKPEKSTNRLLPSALTHAIGPWLHAYHNTVAGIKAFTQCIKLADVYGDGDYKLIVADADRRLKMYKGSTLLSEQAILGVPVALCVFYSDSVRPRTPSIAVASGPSIYIYRNMRPYYKFTLPPLDVVSDEVKLWAQLAKCEVDIIGAVHQLNTLRSQGAQLSQRSRGFLAIDDMEQQAEFVSRYMDDPLVEQTTITCMATLNKSMDEKDAVGCLVIGTEAGQVYVLDQQGANITTKAYLPSTPVDIVVNGLFDVEYRLIVSCRNGSVYTVKNGELLKSVIELESPACALLQMDKSIIVACMDRKITSFHLKGKKNWSMTMAQDIVAMEALNLRRTKNSKGILIALRKGEVLLYNEKIKITSFHLDSLLTAMVFGQYGREEASLVLVHKSGALTLKILQRNADLEGTSTASGPPPEQDIPLNVPKKTKLYVEQTQRERDHAVEMHRHFQRDLCKLRLTTVRSYVKVIRDGQGPVSYATGASIRLNAKVQGIGPLFKVQLQLQNSGAKFAADVPIVLHYDHGLYRIRQSLLQIPLLLPGVQYAYTIDVENISDTGAADSIYIFVCGKDSCVPLVSAVVNMPLSDIVVRG</sequence>
<dbReference type="InterPro" id="IPR056419">
    <property type="entry name" value="GAE_BBS1"/>
</dbReference>
<feature type="domain" description="Bardet-Biedl syndrome 1 protein GAE" evidence="3">
    <location>
        <begin position="497"/>
        <end position="598"/>
    </location>
</feature>
<dbReference type="GO" id="GO:0061512">
    <property type="term" value="P:protein localization to cilium"/>
    <property type="evidence" value="ECO:0007669"/>
    <property type="project" value="TreeGrafter"/>
</dbReference>
<dbReference type="EMBL" id="JNBR01000011">
    <property type="protein sequence ID" value="OQS01252.1"/>
    <property type="molecule type" value="Genomic_DNA"/>
</dbReference>
<feature type="domain" description="Bardet-Biedl syndrome 1 N-terminal" evidence="2">
    <location>
        <begin position="39"/>
        <end position="287"/>
    </location>
</feature>
<evidence type="ECO:0000259" key="2">
    <source>
        <dbReference type="Pfam" id="PF14779"/>
    </source>
</evidence>
<reference evidence="4 5" key="1">
    <citation type="journal article" date="2014" name="Genome Biol. Evol.">
        <title>The secreted proteins of Achlya hypogyna and Thraustotheca clavata identify the ancestral oomycete secretome and reveal gene acquisitions by horizontal gene transfer.</title>
        <authorList>
            <person name="Misner I."/>
            <person name="Blouin N."/>
            <person name="Leonard G."/>
            <person name="Richards T.A."/>
            <person name="Lane C.E."/>
        </authorList>
    </citation>
    <scope>NUCLEOTIDE SEQUENCE [LARGE SCALE GENOMIC DNA]</scope>
    <source>
        <strain evidence="4 5">ATCC 48635</strain>
    </source>
</reference>
<dbReference type="SUPFAM" id="SSF50978">
    <property type="entry name" value="WD40 repeat-like"/>
    <property type="match status" value="1"/>
</dbReference>
<dbReference type="GO" id="GO:0005815">
    <property type="term" value="C:microtubule organizing center"/>
    <property type="evidence" value="ECO:0007669"/>
    <property type="project" value="TreeGrafter"/>
</dbReference>
<organism evidence="4 5">
    <name type="scientific">Achlya hypogyna</name>
    <name type="common">Oomycete</name>
    <name type="synonym">Protoachlya hypogyna</name>
    <dbReference type="NCBI Taxonomy" id="1202772"/>
    <lineage>
        <taxon>Eukaryota</taxon>
        <taxon>Sar</taxon>
        <taxon>Stramenopiles</taxon>
        <taxon>Oomycota</taxon>
        <taxon>Saprolegniomycetes</taxon>
        <taxon>Saprolegniales</taxon>
        <taxon>Achlyaceae</taxon>
        <taxon>Achlya</taxon>
    </lineage>
</organism>
<dbReference type="Pfam" id="PF23304">
    <property type="entry name" value="GAE_BBS1"/>
    <property type="match status" value="1"/>
</dbReference>
<dbReference type="InterPro" id="IPR028784">
    <property type="entry name" value="BBS1"/>
</dbReference>
<accession>A0A1V9ZTA5</accession>
<dbReference type="OrthoDB" id="10259809at2759"/>
<feature type="region of interest" description="Disordered" evidence="1">
    <location>
        <begin position="1"/>
        <end position="24"/>
    </location>
</feature>
<evidence type="ECO:0000256" key="1">
    <source>
        <dbReference type="SAM" id="MobiDB-lite"/>
    </source>
</evidence>
<dbReference type="PANTHER" id="PTHR20870:SF0">
    <property type="entry name" value="BARDET-BIEDL SYNDROME 1 PROTEIN"/>
    <property type="match status" value="1"/>
</dbReference>
<name>A0A1V9ZTA5_ACHHY</name>
<dbReference type="GO" id="GO:0005119">
    <property type="term" value="F:smoothened binding"/>
    <property type="evidence" value="ECO:0007669"/>
    <property type="project" value="TreeGrafter"/>
</dbReference>
<evidence type="ECO:0000259" key="3">
    <source>
        <dbReference type="Pfam" id="PF23304"/>
    </source>
</evidence>
<dbReference type="GO" id="GO:0005930">
    <property type="term" value="C:axoneme"/>
    <property type="evidence" value="ECO:0007669"/>
    <property type="project" value="TreeGrafter"/>
</dbReference>
<dbReference type="PANTHER" id="PTHR20870">
    <property type="entry name" value="BARDET-BIEDL SYNDROME 1 PROTEIN"/>
    <property type="match status" value="1"/>
</dbReference>
<dbReference type="GO" id="GO:0005113">
    <property type="term" value="F:patched binding"/>
    <property type="evidence" value="ECO:0007669"/>
    <property type="project" value="TreeGrafter"/>
</dbReference>
<dbReference type="InterPro" id="IPR032728">
    <property type="entry name" value="BBS1_N"/>
</dbReference>
<proteinExistence type="predicted"/>